<protein>
    <submittedName>
        <fullName evidence="2">50S ribosomal protein L23 domain protein</fullName>
    </submittedName>
</protein>
<sequence>MIKFLAGRLVAFCLFPMVMGYVPRCSEEDSLYKPTEKRIREDPSRNKAEFIKKAVEKWSEKLETINPAALGCTYSRVKFQGTLKRRAIGCIFT</sequence>
<feature type="signal peptide" evidence="1">
    <location>
        <begin position="1"/>
        <end position="20"/>
    </location>
</feature>
<evidence type="ECO:0000313" key="2">
    <source>
        <dbReference type="EMBL" id="RCN34953.1"/>
    </source>
</evidence>
<keyword evidence="3" id="KW-1185">Reference proteome</keyword>
<dbReference type="GO" id="GO:0005840">
    <property type="term" value="C:ribosome"/>
    <property type="evidence" value="ECO:0007669"/>
    <property type="project" value="UniProtKB-KW"/>
</dbReference>
<keyword evidence="2" id="KW-0689">Ribosomal protein</keyword>
<dbReference type="Pfam" id="PF17641">
    <property type="entry name" value="ASPRs"/>
    <property type="match status" value="1"/>
</dbReference>
<gene>
    <name evidence="2" type="ORF">ANCCAN_19201</name>
</gene>
<keyword evidence="1" id="KW-0732">Signal</keyword>
<keyword evidence="2" id="KW-0687">Ribonucleoprotein</keyword>
<name>A0A368FS31_ANCCA</name>
<dbReference type="AlphaFoldDB" id="A0A368FS31"/>
<organism evidence="2 3">
    <name type="scientific">Ancylostoma caninum</name>
    <name type="common">Dog hookworm</name>
    <dbReference type="NCBI Taxonomy" id="29170"/>
    <lineage>
        <taxon>Eukaryota</taxon>
        <taxon>Metazoa</taxon>
        <taxon>Ecdysozoa</taxon>
        <taxon>Nematoda</taxon>
        <taxon>Chromadorea</taxon>
        <taxon>Rhabditida</taxon>
        <taxon>Rhabditina</taxon>
        <taxon>Rhabditomorpha</taxon>
        <taxon>Strongyloidea</taxon>
        <taxon>Ancylostomatidae</taxon>
        <taxon>Ancylostomatinae</taxon>
        <taxon>Ancylostoma</taxon>
    </lineage>
</organism>
<dbReference type="InterPro" id="IPR035109">
    <property type="entry name" value="ASPR"/>
</dbReference>
<dbReference type="EMBL" id="JOJR01000719">
    <property type="protein sequence ID" value="RCN34953.1"/>
    <property type="molecule type" value="Genomic_DNA"/>
</dbReference>
<accession>A0A368FS31</accession>
<evidence type="ECO:0000313" key="3">
    <source>
        <dbReference type="Proteomes" id="UP000252519"/>
    </source>
</evidence>
<evidence type="ECO:0000256" key="1">
    <source>
        <dbReference type="SAM" id="SignalP"/>
    </source>
</evidence>
<dbReference type="Proteomes" id="UP000252519">
    <property type="component" value="Unassembled WGS sequence"/>
</dbReference>
<comment type="caution">
    <text evidence="2">The sequence shown here is derived from an EMBL/GenBank/DDBJ whole genome shotgun (WGS) entry which is preliminary data.</text>
</comment>
<proteinExistence type="predicted"/>
<reference evidence="2 3" key="1">
    <citation type="submission" date="2014-10" db="EMBL/GenBank/DDBJ databases">
        <title>Draft genome of the hookworm Ancylostoma caninum.</title>
        <authorList>
            <person name="Mitreva M."/>
        </authorList>
    </citation>
    <scope>NUCLEOTIDE SEQUENCE [LARGE SCALE GENOMIC DNA]</scope>
    <source>
        <strain evidence="2 3">Baltimore</strain>
    </source>
</reference>
<feature type="chain" id="PRO_5016685921" evidence="1">
    <location>
        <begin position="21"/>
        <end position="93"/>
    </location>
</feature>